<reference evidence="2" key="1">
    <citation type="journal article" date="2016" name="Syst. Appl. Microbiol.">
        <title>Thermococcus piezophilus sp. nov., a novel hyperthermophilic and piezophilic archaeon with a broad pressure range for growth, isolated from a deepest hydrothermal vent at the Mid-Cayman Rise.</title>
        <authorList>
            <person name="Dalmasso C."/>
            <person name="Oger P."/>
            <person name="Selva G."/>
            <person name="Courtine D."/>
            <person name="L'Haridon S."/>
            <person name="Garlaschelli A."/>
            <person name="Roussel E."/>
            <person name="Miyazaki J."/>
            <person name="Reveillaud J."/>
            <person name="Jebbar M."/>
            <person name="Takai K."/>
            <person name="Maignien L."/>
            <person name="Alain K."/>
        </authorList>
    </citation>
    <scope>NUCLEOTIDE SEQUENCE [LARGE SCALE GENOMIC DNA]</scope>
    <source>
        <strain evidence="2">CDGS</strain>
    </source>
</reference>
<dbReference type="KEGG" id="tpie:A7C91_06665"/>
<dbReference type="EMBL" id="CP015520">
    <property type="protein sequence ID" value="ANF22889.1"/>
    <property type="molecule type" value="Genomic_DNA"/>
</dbReference>
<dbReference type="GeneID" id="28495861"/>
<accession>A0A172WHR6</accession>
<dbReference type="RefSeq" id="WP_068666017.1">
    <property type="nucleotide sequence ID" value="NZ_CP015520.1"/>
</dbReference>
<name>A0A172WHR6_9EURY</name>
<sequence length="182" mass="20878">MKLGVRDALYLFIIFLLIAQLWSVSHENERLREEQKGIKETLVTSQFIHEIFELRRHAKLTNALMDTPLDTESKLALLIELNNTKYSLSGLERDVDHLGAWLGYENDSLFPSGGDCVELLEVVYYTVQSENMTHEDVLLASNGLDTIINFTRVYPPTYGNIIQGLSDMNKECRRLLQEANRT</sequence>
<evidence type="ECO:0000313" key="2">
    <source>
        <dbReference type="Proteomes" id="UP000076969"/>
    </source>
</evidence>
<dbReference type="AlphaFoldDB" id="A0A172WHR6"/>
<proteinExistence type="predicted"/>
<evidence type="ECO:0000313" key="1">
    <source>
        <dbReference type="EMBL" id="ANF22889.1"/>
    </source>
</evidence>
<protein>
    <submittedName>
        <fullName evidence="1">Uncharacterized protein</fullName>
    </submittedName>
</protein>
<dbReference type="Proteomes" id="UP000076969">
    <property type="component" value="Chromosome"/>
</dbReference>
<gene>
    <name evidence="1" type="ORF">A7C91_06665</name>
</gene>
<organism evidence="1 2">
    <name type="scientific">Thermococcus piezophilus</name>
    <dbReference type="NCBI Taxonomy" id="1712654"/>
    <lineage>
        <taxon>Archaea</taxon>
        <taxon>Methanobacteriati</taxon>
        <taxon>Methanobacteriota</taxon>
        <taxon>Thermococci</taxon>
        <taxon>Thermococcales</taxon>
        <taxon>Thermococcaceae</taxon>
        <taxon>Thermococcus</taxon>
    </lineage>
</organism>
<keyword evidence="2" id="KW-1185">Reference proteome</keyword>
<dbReference type="OrthoDB" id="92167at2157"/>